<dbReference type="Gene3D" id="1.20.1280.290">
    <property type="match status" value="1"/>
</dbReference>
<proteinExistence type="predicted"/>
<reference evidence="1 2" key="1">
    <citation type="submission" date="2015-06" db="EMBL/GenBank/DDBJ databases">
        <title>R. anatipestifer strain HXb2 is the most virulent strain so far, and the genome sequence would help us uncover the pathogenesis.</title>
        <authorList>
            <person name="Hu Q."/>
            <person name="Qi J."/>
            <person name="Bo H."/>
            <person name="Liu G."/>
            <person name="Tao M."/>
            <person name="Ding Y."/>
            <person name="Xue Y."/>
        </authorList>
    </citation>
    <scope>NUCLEOTIDE SEQUENCE [LARGE SCALE GENOMIC DNA]</scope>
    <source>
        <strain evidence="1 2">HXb2</strain>
    </source>
</reference>
<dbReference type="AlphaFoldDB" id="A0A1S7DSA1"/>
<gene>
    <name evidence="1" type="ORF">AB406_1064</name>
</gene>
<evidence type="ECO:0000313" key="2">
    <source>
        <dbReference type="Proteomes" id="UP000189883"/>
    </source>
</evidence>
<accession>A0A1S7DSA1</accession>
<name>A0A1S7DSA1_RIEAN</name>
<dbReference type="Proteomes" id="UP000189883">
    <property type="component" value="Chromosome"/>
</dbReference>
<dbReference type="RefSeq" id="WP_079207269.1">
    <property type="nucleotide sequence ID" value="NZ_CP011859.1"/>
</dbReference>
<protein>
    <submittedName>
        <fullName evidence="1">Uncharacterized protein</fullName>
    </submittedName>
</protein>
<organism evidence="1 2">
    <name type="scientific">Riemerella anatipestifer</name>
    <name type="common">Moraxella anatipestifer</name>
    <dbReference type="NCBI Taxonomy" id="34085"/>
    <lineage>
        <taxon>Bacteria</taxon>
        <taxon>Pseudomonadati</taxon>
        <taxon>Bacteroidota</taxon>
        <taxon>Flavobacteriia</taxon>
        <taxon>Flavobacteriales</taxon>
        <taxon>Weeksellaceae</taxon>
        <taxon>Riemerella</taxon>
    </lineage>
</organism>
<dbReference type="EMBL" id="CP011859">
    <property type="protein sequence ID" value="AQY22013.1"/>
    <property type="molecule type" value="Genomic_DNA"/>
</dbReference>
<sequence length="70" mass="7961">MNPEYIGYLASAFVAISFLLKEINKIRMVNLIGCLLFVTYGFLIDSLPVIITNILISVVQVYYLFLAKKQ</sequence>
<evidence type="ECO:0000313" key="1">
    <source>
        <dbReference type="EMBL" id="AQY22013.1"/>
    </source>
</evidence>